<comment type="similarity">
    <text evidence="1">Belongs to the 'phage' integrase family.</text>
</comment>
<sequence length="488" mass="56681">MAFDTSKTWSFTDNTVFLNLLEHEGKRYIRLWYRPNPFISGKLKEASWIKFSKTYKCYVMHHTPQAIERTYSLFKGLAKVSTRYLHRPKRLKPDKHTPVLAGQQAEPLAKLPVLPVVRLQPMVTAEGTLVSITYRYSKQIYERLKESQVARWQKEQQCFAMAPGGQPMQVLLEELLGLAQLWLSQELQVKDLVLQRALWEQSYLKQAPYITCPLDFLEKLFLLNYSPNTIRTYHGMLLRFLNFHAERGLEGIQLFTEDEINAYHRALVQTGSWSCSFVNQSINAVKFYYQRVLGRHEVQLNQVERPEKPERLPKVLSKAEVARILGATDNLKHRCMLQLLYAGGLRIGEVINLKLTDVQSERNLLLIRGGKGKKDRTTLLSQKLLENLRAYYKHYRPKEWLFEGQFGGQYTVESIRHVFRACIEKAGIKTKATPHTLRHSFATHLLEQGTDLRYIQSLLGHRNSKTTEIYTHITTHALEKIVSPLDNL</sequence>
<comment type="caution">
    <text evidence="6">The sequence shown here is derived from an EMBL/GenBank/DDBJ whole genome shotgun (WGS) entry which is preliminary data.</text>
</comment>
<feature type="domain" description="Tyr recombinase" evidence="5">
    <location>
        <begin position="311"/>
        <end position="483"/>
    </location>
</feature>
<dbReference type="Gene3D" id="1.10.150.130">
    <property type="match status" value="1"/>
</dbReference>
<name>A0A5C8J2P2_9BACT</name>
<dbReference type="InterPro" id="IPR010998">
    <property type="entry name" value="Integrase_recombinase_N"/>
</dbReference>
<dbReference type="PROSITE" id="PS51898">
    <property type="entry name" value="TYR_RECOMBINASE"/>
    <property type="match status" value="1"/>
</dbReference>
<dbReference type="InterPro" id="IPR011010">
    <property type="entry name" value="DNA_brk_join_enz"/>
</dbReference>
<dbReference type="Pfam" id="PF00589">
    <property type="entry name" value="Phage_integrase"/>
    <property type="match status" value="1"/>
</dbReference>
<proteinExistence type="inferred from homology"/>
<accession>A0A5C8J2P2</accession>
<evidence type="ECO:0000256" key="3">
    <source>
        <dbReference type="ARBA" id="ARBA00023125"/>
    </source>
</evidence>
<dbReference type="InterPro" id="IPR050090">
    <property type="entry name" value="Tyrosine_recombinase_XerCD"/>
</dbReference>
<dbReference type="InterPro" id="IPR004107">
    <property type="entry name" value="Integrase_SAM-like_N"/>
</dbReference>
<evidence type="ECO:0000259" key="5">
    <source>
        <dbReference type="PROSITE" id="PS51898"/>
    </source>
</evidence>
<evidence type="ECO:0000313" key="6">
    <source>
        <dbReference type="EMBL" id="TXK27895.1"/>
    </source>
</evidence>
<dbReference type="InterPro" id="IPR002104">
    <property type="entry name" value="Integrase_catalytic"/>
</dbReference>
<dbReference type="OrthoDB" id="9801717at2"/>
<dbReference type="GO" id="GO:0003677">
    <property type="term" value="F:DNA binding"/>
    <property type="evidence" value="ECO:0007669"/>
    <property type="project" value="UniProtKB-KW"/>
</dbReference>
<dbReference type="RefSeq" id="WP_147923747.1">
    <property type="nucleotide sequence ID" value="NZ_VRTY01000115.1"/>
</dbReference>
<evidence type="ECO:0000256" key="2">
    <source>
        <dbReference type="ARBA" id="ARBA00022908"/>
    </source>
</evidence>
<dbReference type="AlphaFoldDB" id="A0A5C8J2P2"/>
<dbReference type="Proteomes" id="UP000321926">
    <property type="component" value="Unassembled WGS sequence"/>
</dbReference>
<dbReference type="Gene3D" id="1.10.443.10">
    <property type="entry name" value="Intergrase catalytic core"/>
    <property type="match status" value="1"/>
</dbReference>
<keyword evidence="2" id="KW-0229">DNA integration</keyword>
<dbReference type="InterPro" id="IPR013762">
    <property type="entry name" value="Integrase-like_cat_sf"/>
</dbReference>
<reference evidence="6 7" key="1">
    <citation type="submission" date="2019-08" db="EMBL/GenBank/DDBJ databases">
        <authorList>
            <person name="Shi S."/>
        </authorList>
    </citation>
    <scope>NUCLEOTIDE SEQUENCE [LARGE SCALE GENOMIC DNA]</scope>
    <source>
        <strain evidence="6 7">GY10130</strain>
    </source>
</reference>
<dbReference type="SUPFAM" id="SSF56349">
    <property type="entry name" value="DNA breaking-rejoining enzymes"/>
    <property type="match status" value="1"/>
</dbReference>
<keyword evidence="4" id="KW-0233">DNA recombination</keyword>
<keyword evidence="3" id="KW-0238">DNA-binding</keyword>
<protein>
    <submittedName>
        <fullName evidence="6">Tyrosine-type recombinase/integrase</fullName>
    </submittedName>
</protein>
<organism evidence="6 7">
    <name type="scientific">Pontibacter qinzhouensis</name>
    <dbReference type="NCBI Taxonomy" id="2603253"/>
    <lineage>
        <taxon>Bacteria</taxon>
        <taxon>Pseudomonadati</taxon>
        <taxon>Bacteroidota</taxon>
        <taxon>Cytophagia</taxon>
        <taxon>Cytophagales</taxon>
        <taxon>Hymenobacteraceae</taxon>
        <taxon>Pontibacter</taxon>
    </lineage>
</organism>
<evidence type="ECO:0000313" key="7">
    <source>
        <dbReference type="Proteomes" id="UP000321926"/>
    </source>
</evidence>
<evidence type="ECO:0000256" key="4">
    <source>
        <dbReference type="ARBA" id="ARBA00023172"/>
    </source>
</evidence>
<dbReference type="GO" id="GO:0015074">
    <property type="term" value="P:DNA integration"/>
    <property type="evidence" value="ECO:0007669"/>
    <property type="project" value="UniProtKB-KW"/>
</dbReference>
<keyword evidence="7" id="KW-1185">Reference proteome</keyword>
<dbReference type="Pfam" id="PF13495">
    <property type="entry name" value="Phage_int_SAM_4"/>
    <property type="match status" value="1"/>
</dbReference>
<dbReference type="EMBL" id="VRTY01000115">
    <property type="protein sequence ID" value="TXK27895.1"/>
    <property type="molecule type" value="Genomic_DNA"/>
</dbReference>
<evidence type="ECO:0000256" key="1">
    <source>
        <dbReference type="ARBA" id="ARBA00008857"/>
    </source>
</evidence>
<dbReference type="PANTHER" id="PTHR30349:SF41">
    <property type="entry name" value="INTEGRASE_RECOMBINASE PROTEIN MJ0367-RELATED"/>
    <property type="match status" value="1"/>
</dbReference>
<dbReference type="GO" id="GO:0006310">
    <property type="term" value="P:DNA recombination"/>
    <property type="evidence" value="ECO:0007669"/>
    <property type="project" value="UniProtKB-KW"/>
</dbReference>
<gene>
    <name evidence="6" type="ORF">FVR03_21045</name>
</gene>
<dbReference type="PANTHER" id="PTHR30349">
    <property type="entry name" value="PHAGE INTEGRASE-RELATED"/>
    <property type="match status" value="1"/>
</dbReference>